<accession>A0A7I8BYJ2</accession>
<reference evidence="2 3" key="1">
    <citation type="journal article" date="2020" name="Genes (Basel)">
        <title>Genomic Comparison of Insect Gut Symbionts from Divergent Burkholderia Subclades.</title>
        <authorList>
            <person name="Takeshita K."/>
            <person name="Kikuchi Y."/>
        </authorList>
    </citation>
    <scope>NUCLEOTIDE SEQUENCE [LARGE SCALE GENOMIC DNA]</scope>
    <source>
        <strain evidence="2 3">PGU16</strain>
        <plasmid evidence="2 3">PPGU16_p1</plasmid>
    </source>
</reference>
<keyword evidence="1" id="KW-1133">Transmembrane helix</keyword>
<keyword evidence="1" id="KW-0472">Membrane</keyword>
<name>A0A7I8BYJ2_9BURK</name>
<dbReference type="KEGG" id="plad:PPGU16_68310"/>
<protein>
    <submittedName>
        <fullName evidence="2">Uncharacterized protein</fullName>
    </submittedName>
</protein>
<keyword evidence="2" id="KW-0614">Plasmid</keyword>
<feature type="transmembrane region" description="Helical" evidence="1">
    <location>
        <begin position="12"/>
        <end position="31"/>
    </location>
</feature>
<evidence type="ECO:0000256" key="1">
    <source>
        <dbReference type="SAM" id="Phobius"/>
    </source>
</evidence>
<organism evidence="2 3">
    <name type="scientific">Paraburkholderia largidicola</name>
    <dbReference type="NCBI Taxonomy" id="3014751"/>
    <lineage>
        <taxon>Bacteria</taxon>
        <taxon>Pseudomonadati</taxon>
        <taxon>Pseudomonadota</taxon>
        <taxon>Betaproteobacteria</taxon>
        <taxon>Burkholderiales</taxon>
        <taxon>Burkholderiaceae</taxon>
        <taxon>Paraburkholderia</taxon>
    </lineage>
</organism>
<sequence length="119" mass="13208">MNRATVISIRTHLVTASIAAMAIDAIVLVAIDLCGIRESAFETTDFRLAVVTLIAIALASTRLLAFVAYRRALTQRRIFVRTDGVVDSQYGCRLRLLVLLHLRFSGMNAERYVQDGLLI</sequence>
<dbReference type="AlphaFoldDB" id="A0A7I8BYJ2"/>
<dbReference type="EMBL" id="AP023176">
    <property type="protein sequence ID" value="BCF93764.1"/>
    <property type="molecule type" value="Genomic_DNA"/>
</dbReference>
<dbReference type="Proteomes" id="UP000510888">
    <property type="component" value="Plasmid PPGU16_p1"/>
</dbReference>
<evidence type="ECO:0000313" key="3">
    <source>
        <dbReference type="Proteomes" id="UP000510888"/>
    </source>
</evidence>
<evidence type="ECO:0000313" key="2">
    <source>
        <dbReference type="EMBL" id="BCF93764.1"/>
    </source>
</evidence>
<keyword evidence="1" id="KW-0812">Transmembrane</keyword>
<feature type="transmembrane region" description="Helical" evidence="1">
    <location>
        <begin position="46"/>
        <end position="69"/>
    </location>
</feature>
<keyword evidence="3" id="KW-1185">Reference proteome</keyword>
<gene>
    <name evidence="2" type="ORF">PPGU16_68310</name>
</gene>
<proteinExistence type="predicted"/>
<geneLocation type="plasmid" evidence="2 3">
    <name>PPGU16_p1</name>
</geneLocation>